<reference evidence="2 3" key="1">
    <citation type="submission" date="2016-10" db="EMBL/GenBank/DDBJ databases">
        <authorList>
            <person name="de Groot N.N."/>
        </authorList>
    </citation>
    <scope>NUCLEOTIDE SEQUENCE [LARGE SCALE GENOMIC DNA]</scope>
    <source>
        <strain evidence="2 3">DSM 7343</strain>
    </source>
</reference>
<name>A0A1H3W5P2_9BACT</name>
<dbReference type="EMBL" id="FNQN01000001">
    <property type="protein sequence ID" value="SDZ81682.1"/>
    <property type="molecule type" value="Genomic_DNA"/>
</dbReference>
<dbReference type="STRING" id="37625.SAMN05660420_00454"/>
<gene>
    <name evidence="2" type="ORF">SAMN05660420_00454</name>
</gene>
<evidence type="ECO:0000313" key="2">
    <source>
        <dbReference type="EMBL" id="SDZ81682.1"/>
    </source>
</evidence>
<keyword evidence="1" id="KW-0175">Coiled coil</keyword>
<dbReference type="OrthoDB" id="9838622at2"/>
<evidence type="ECO:0000313" key="3">
    <source>
        <dbReference type="Proteomes" id="UP000199409"/>
    </source>
</evidence>
<feature type="coiled-coil region" evidence="1">
    <location>
        <begin position="28"/>
        <end position="58"/>
    </location>
</feature>
<evidence type="ECO:0000256" key="1">
    <source>
        <dbReference type="SAM" id="Coils"/>
    </source>
</evidence>
<accession>A0A1H3W5P2</accession>
<proteinExistence type="predicted"/>
<sequence>MSKYSMSFLYCFLLLFCLQHIYVPPAVAGEKQERVKLLQQKMEKLQELLAKMEEEKLREQPPTEMPWQALLQEGTERPAYDQYAYLLAPLMRAGELDSILQQVHFLASQDEMKERGTLFIVPATPLAAGESMSVKNYNRDLAGALLQKVDIPKALEGGVVVVSDPLETLSASNGMSLFIDLTGCDQVLRSRIFGLLQKTRLFTEDGSIYKYLEELLRSASPQAFTVYMQGDLVWLSLAKE</sequence>
<organism evidence="2 3">
    <name type="scientific">Desulfuromusa kysingii</name>
    <dbReference type="NCBI Taxonomy" id="37625"/>
    <lineage>
        <taxon>Bacteria</taxon>
        <taxon>Pseudomonadati</taxon>
        <taxon>Thermodesulfobacteriota</taxon>
        <taxon>Desulfuromonadia</taxon>
        <taxon>Desulfuromonadales</taxon>
        <taxon>Geopsychrobacteraceae</taxon>
        <taxon>Desulfuromusa</taxon>
    </lineage>
</organism>
<keyword evidence="3" id="KW-1185">Reference proteome</keyword>
<protein>
    <submittedName>
        <fullName evidence="2">Uncharacterized protein</fullName>
    </submittedName>
</protein>
<dbReference type="RefSeq" id="WP_092344305.1">
    <property type="nucleotide sequence ID" value="NZ_FNQN01000001.1"/>
</dbReference>
<dbReference type="AlphaFoldDB" id="A0A1H3W5P2"/>
<dbReference type="Proteomes" id="UP000199409">
    <property type="component" value="Unassembled WGS sequence"/>
</dbReference>